<keyword evidence="3" id="KW-1185">Reference proteome</keyword>
<dbReference type="RefSeq" id="WP_091973895.1">
    <property type="nucleotide sequence ID" value="NZ_CP179487.1"/>
</dbReference>
<feature type="transmembrane region" description="Helical" evidence="1">
    <location>
        <begin position="7"/>
        <end position="29"/>
    </location>
</feature>
<keyword evidence="1" id="KW-0472">Membrane</keyword>
<accession>A0A1G4QFS6</accession>
<name>A0A1G4QFS6_BORJA</name>
<dbReference type="AlphaFoldDB" id="A0A1G4QFS6"/>
<sequence length="137" mass="16012">MAKLKKVNIVSSIIAMLIISISGLGTYAFKGLLSDIKIQAAKVKAEVFKELENYYKMVKAEIFKELENYYNDKIKTEFEEMKNSVKEELKRTTDFINTVNKENLAQEIRNICTKERIKAQEILQEQLRLMKLEKLNE</sequence>
<dbReference type="EMBL" id="FMTE01000019">
    <property type="protein sequence ID" value="SCW43285.1"/>
    <property type="molecule type" value="Genomic_DNA"/>
</dbReference>
<keyword evidence="1" id="KW-0812">Transmembrane</keyword>
<evidence type="ECO:0000313" key="2">
    <source>
        <dbReference type="EMBL" id="SCW43285.1"/>
    </source>
</evidence>
<organism evidence="2 3">
    <name type="scientific">Borreliella japonica</name>
    <name type="common">Borrelia japonica</name>
    <dbReference type="NCBI Taxonomy" id="34095"/>
    <lineage>
        <taxon>Bacteria</taxon>
        <taxon>Pseudomonadati</taxon>
        <taxon>Spirochaetota</taxon>
        <taxon>Spirochaetia</taxon>
        <taxon>Spirochaetales</taxon>
        <taxon>Borreliaceae</taxon>
        <taxon>Borreliella</taxon>
    </lineage>
</organism>
<dbReference type="Proteomes" id="UP000199262">
    <property type="component" value="Unassembled WGS sequence"/>
</dbReference>
<dbReference type="OrthoDB" id="351056at2"/>
<gene>
    <name evidence="2" type="ORF">SAMN02983004_01095</name>
</gene>
<protein>
    <submittedName>
        <fullName evidence="2">Uncharacterized protein</fullName>
    </submittedName>
</protein>
<reference evidence="3" key="1">
    <citation type="submission" date="2016-10" db="EMBL/GenBank/DDBJ databases">
        <authorList>
            <person name="Varghese N."/>
            <person name="Submissions S."/>
        </authorList>
    </citation>
    <scope>NUCLEOTIDE SEQUENCE [LARGE SCALE GENOMIC DNA]</scope>
    <source>
        <strain evidence="3">ATCC 51557</strain>
    </source>
</reference>
<keyword evidence="1" id="KW-1133">Transmembrane helix</keyword>
<evidence type="ECO:0000313" key="3">
    <source>
        <dbReference type="Proteomes" id="UP000199262"/>
    </source>
</evidence>
<proteinExistence type="predicted"/>
<evidence type="ECO:0000256" key="1">
    <source>
        <dbReference type="SAM" id="Phobius"/>
    </source>
</evidence>